<name>A0A3M2S4C4_9HYPO</name>
<organism evidence="2 3">
    <name type="scientific">Fusarium kuroshium</name>
    <dbReference type="NCBI Taxonomy" id="2010991"/>
    <lineage>
        <taxon>Eukaryota</taxon>
        <taxon>Fungi</taxon>
        <taxon>Dikarya</taxon>
        <taxon>Ascomycota</taxon>
        <taxon>Pezizomycotina</taxon>
        <taxon>Sordariomycetes</taxon>
        <taxon>Hypocreomycetidae</taxon>
        <taxon>Hypocreales</taxon>
        <taxon>Nectriaceae</taxon>
        <taxon>Fusarium</taxon>
        <taxon>Fusarium solani species complex</taxon>
    </lineage>
</organism>
<feature type="region of interest" description="Disordered" evidence="1">
    <location>
        <begin position="62"/>
        <end position="155"/>
    </location>
</feature>
<keyword evidence="3" id="KW-1185">Reference proteome</keyword>
<gene>
    <name evidence="2" type="ORF">CDV36_008227</name>
</gene>
<comment type="caution">
    <text evidence="2">The sequence shown here is derived from an EMBL/GenBank/DDBJ whole genome shotgun (WGS) entry which is preliminary data.</text>
</comment>
<evidence type="ECO:0000313" key="2">
    <source>
        <dbReference type="EMBL" id="RMJ12132.1"/>
    </source>
</evidence>
<protein>
    <submittedName>
        <fullName evidence="2">Uncharacterized protein</fullName>
    </submittedName>
</protein>
<feature type="compositionally biased region" description="Polar residues" evidence="1">
    <location>
        <begin position="62"/>
        <end position="89"/>
    </location>
</feature>
<sequence length="155" mass="17865">MEGSALDEMRDSYIYDLKSDKVDRERRSSSAEEAADEKQPEMDERPNLVLNSACPARVQVVQAQSSFSRCESRNSTMPKESWQDTSGNTLEDLEWREDRKEKEKEKKKEKEKEKEELQDDAIYSEAYTSTDPESSSSMFGDEDSDTVLGFDTVMY</sequence>
<reference evidence="2 3" key="1">
    <citation type="submission" date="2017-06" db="EMBL/GenBank/DDBJ databases">
        <title>Comparative genomic analysis of Ambrosia Fusariam Clade fungi.</title>
        <authorList>
            <person name="Stajich J.E."/>
            <person name="Carrillo J."/>
            <person name="Kijimoto T."/>
            <person name="Eskalen A."/>
            <person name="O'Donnell K."/>
            <person name="Kasson M."/>
        </authorList>
    </citation>
    <scope>NUCLEOTIDE SEQUENCE [LARGE SCALE GENOMIC DNA]</scope>
    <source>
        <strain evidence="2">UCR3666</strain>
    </source>
</reference>
<feature type="compositionally biased region" description="Basic and acidic residues" evidence="1">
    <location>
        <begin position="7"/>
        <end position="46"/>
    </location>
</feature>
<accession>A0A3M2S4C4</accession>
<feature type="compositionally biased region" description="Polar residues" evidence="1">
    <location>
        <begin position="126"/>
        <end position="138"/>
    </location>
</feature>
<feature type="region of interest" description="Disordered" evidence="1">
    <location>
        <begin position="1"/>
        <end position="50"/>
    </location>
</feature>
<proteinExistence type="predicted"/>
<dbReference type="Proteomes" id="UP000277212">
    <property type="component" value="Unassembled WGS sequence"/>
</dbReference>
<dbReference type="AlphaFoldDB" id="A0A3M2S4C4"/>
<feature type="compositionally biased region" description="Basic and acidic residues" evidence="1">
    <location>
        <begin position="96"/>
        <end position="115"/>
    </location>
</feature>
<evidence type="ECO:0000256" key="1">
    <source>
        <dbReference type="SAM" id="MobiDB-lite"/>
    </source>
</evidence>
<dbReference type="EMBL" id="NKUJ01000145">
    <property type="protein sequence ID" value="RMJ12132.1"/>
    <property type="molecule type" value="Genomic_DNA"/>
</dbReference>
<evidence type="ECO:0000313" key="3">
    <source>
        <dbReference type="Proteomes" id="UP000277212"/>
    </source>
</evidence>